<dbReference type="GO" id="GO:0005737">
    <property type="term" value="C:cytoplasm"/>
    <property type="evidence" value="ECO:0007669"/>
    <property type="project" value="TreeGrafter"/>
</dbReference>
<comment type="similarity">
    <text evidence="3 8">Belongs to the class-I DAHP synthase family.</text>
</comment>
<dbReference type="AlphaFoldDB" id="A0A8J4AAE3"/>
<dbReference type="Gene3D" id="3.20.20.70">
    <property type="entry name" value="Aldolase class I"/>
    <property type="match status" value="1"/>
</dbReference>
<comment type="catalytic activity">
    <reaction evidence="7 8">
        <text>D-erythrose 4-phosphate + phosphoenolpyruvate + H2O = 7-phospho-2-dehydro-3-deoxy-D-arabino-heptonate + phosphate</text>
        <dbReference type="Rhea" id="RHEA:14717"/>
        <dbReference type="ChEBI" id="CHEBI:15377"/>
        <dbReference type="ChEBI" id="CHEBI:16897"/>
        <dbReference type="ChEBI" id="CHEBI:43474"/>
        <dbReference type="ChEBI" id="CHEBI:58394"/>
        <dbReference type="ChEBI" id="CHEBI:58702"/>
        <dbReference type="EC" id="2.5.1.54"/>
    </reaction>
</comment>
<evidence type="ECO:0000256" key="7">
    <source>
        <dbReference type="ARBA" id="ARBA00047508"/>
    </source>
</evidence>
<comment type="function">
    <text evidence="1 8">Stereospecific condensation of phosphoenolpyruvate (PEP) and D-erythrose-4-phosphate (E4P) giving rise to 3-deoxy-D-arabino-heptulosonate-7-phosphate (DAHP).</text>
</comment>
<evidence type="ECO:0000313" key="11">
    <source>
        <dbReference type="EMBL" id="GIL25532.1"/>
    </source>
</evidence>
<comment type="caution">
    <text evidence="11">The sequence shown here is derived from an EMBL/GenBank/DDBJ whole genome shotgun (WGS) entry which is preliminary data.</text>
</comment>
<dbReference type="EMBL" id="BOPO01000006">
    <property type="protein sequence ID" value="GIL25532.1"/>
    <property type="molecule type" value="Genomic_DNA"/>
</dbReference>
<dbReference type="NCBIfam" id="TIGR00034">
    <property type="entry name" value="aroFGH"/>
    <property type="match status" value="1"/>
</dbReference>
<dbReference type="InterPro" id="IPR006218">
    <property type="entry name" value="DAHP1/KDSA"/>
</dbReference>
<keyword evidence="4 8" id="KW-0028">Amino-acid biosynthesis</keyword>
<dbReference type="NCBIfam" id="NF009395">
    <property type="entry name" value="PRK12755.1"/>
    <property type="match status" value="1"/>
</dbReference>
<evidence type="ECO:0000313" key="12">
    <source>
        <dbReference type="Proteomes" id="UP000614996"/>
    </source>
</evidence>
<dbReference type="InterPro" id="IPR013785">
    <property type="entry name" value="Aldolase_TIM"/>
</dbReference>
<dbReference type="GO" id="GO:0009073">
    <property type="term" value="P:aromatic amino acid family biosynthetic process"/>
    <property type="evidence" value="ECO:0007669"/>
    <property type="project" value="UniProtKB-KW"/>
</dbReference>
<evidence type="ECO:0000256" key="5">
    <source>
        <dbReference type="ARBA" id="ARBA00022679"/>
    </source>
</evidence>
<dbReference type="SUPFAM" id="SSF51569">
    <property type="entry name" value="Aldolase"/>
    <property type="match status" value="1"/>
</dbReference>
<comment type="pathway">
    <text evidence="2 8">Metabolic intermediate biosynthesis; chorismate biosynthesis; chorismate from D-erythrose 4-phosphate and phosphoenolpyruvate: step 1/7.</text>
</comment>
<reference evidence="12" key="1">
    <citation type="journal article" date="2021" name="Int. J. Syst. Evol. Microbiol.">
        <title>Actinocatenispora comari sp. nov., an endophytic actinomycete isolated from aerial parts of Comarum salesowianum.</title>
        <authorList>
            <person name="Oyunbileg N."/>
            <person name="Iizaka Y."/>
            <person name="Hamada M."/>
            <person name="Davaapurev B.O."/>
            <person name="Fukumoto A."/>
            <person name="Tsetseg B."/>
            <person name="Kato F."/>
            <person name="Tamura T."/>
            <person name="Batkhuu J."/>
            <person name="Anzai Y."/>
        </authorList>
    </citation>
    <scope>NUCLEOTIDE SEQUENCE [LARGE SCALE GENOMIC DNA]</scope>
    <source>
        <strain evidence="12">NUM-2625</strain>
    </source>
</reference>
<dbReference type="Proteomes" id="UP000614996">
    <property type="component" value="Unassembled WGS sequence"/>
</dbReference>
<name>A0A8J4AAE3_9ACTN</name>
<dbReference type="GO" id="GO:0008652">
    <property type="term" value="P:amino acid biosynthetic process"/>
    <property type="evidence" value="ECO:0007669"/>
    <property type="project" value="UniProtKB-KW"/>
</dbReference>
<evidence type="ECO:0000256" key="9">
    <source>
        <dbReference type="SAM" id="MobiDB-lite"/>
    </source>
</evidence>
<dbReference type="GO" id="GO:0009423">
    <property type="term" value="P:chorismate biosynthetic process"/>
    <property type="evidence" value="ECO:0007669"/>
    <property type="project" value="UniProtKB-UniPathway"/>
</dbReference>
<feature type="region of interest" description="Disordered" evidence="9">
    <location>
        <begin position="343"/>
        <end position="382"/>
    </location>
</feature>
<keyword evidence="5 8" id="KW-0808">Transferase</keyword>
<evidence type="ECO:0000256" key="1">
    <source>
        <dbReference type="ARBA" id="ARBA00003726"/>
    </source>
</evidence>
<dbReference type="Pfam" id="PF00793">
    <property type="entry name" value="DAHP_synth_1"/>
    <property type="match status" value="1"/>
</dbReference>
<evidence type="ECO:0000256" key="2">
    <source>
        <dbReference type="ARBA" id="ARBA00004688"/>
    </source>
</evidence>
<dbReference type="PANTHER" id="PTHR21225:SF12">
    <property type="entry name" value="PHOSPHO-2-DEHYDRO-3-DEOXYHEPTONATE ALDOLASE, TYROSINE-INHIBITED"/>
    <property type="match status" value="1"/>
</dbReference>
<sequence>MLPTPAQLASGIPLGIRTSTLVADTRRQIIDILTGVDRRLLVVCGPCSLHDPNAAIDYAQRLQLIAEVFTDDLLVVMRAYVEKPRTSLGWRGMVADPGLIGTGELRNGLVLARATLLGILREGMPTATEFVDPTVAAYLHDTVCWGAIGARTVESPTHRQLAATLSMPIGFKNRLDGAIPPAINAAVTAGTEDHVLALDSTGTPRNRLAAGNPCPHLVLRGGESGPNYAPSIVTGVAEQMREHGLPALPVVDAAHGNSHKDPGQQQVVLAELAGLIEDPAYPVAGVMIESNIVGGRQDVDPGLPHALVYGQSITDACIGLDDTRPLLTRLAQASLRRHLQIKARARRNQTDRRSTRAAVPSRRGDSTGPDSVGITAVPSCAR</sequence>
<evidence type="ECO:0000256" key="4">
    <source>
        <dbReference type="ARBA" id="ARBA00022605"/>
    </source>
</evidence>
<gene>
    <name evidence="11" type="ORF">NUM_07870</name>
</gene>
<protein>
    <recommendedName>
        <fullName evidence="8">Phospho-2-dehydro-3-deoxyheptonate aldolase</fullName>
        <ecNumber evidence="8">2.5.1.54</ecNumber>
    </recommendedName>
</protein>
<keyword evidence="12" id="KW-1185">Reference proteome</keyword>
<evidence type="ECO:0000256" key="8">
    <source>
        <dbReference type="PIRNR" id="PIRNR001361"/>
    </source>
</evidence>
<dbReference type="UniPathway" id="UPA00053">
    <property type="reaction ID" value="UER00084"/>
</dbReference>
<dbReference type="GO" id="GO:0003849">
    <property type="term" value="F:3-deoxy-7-phosphoheptulonate synthase activity"/>
    <property type="evidence" value="ECO:0007669"/>
    <property type="project" value="UniProtKB-EC"/>
</dbReference>
<keyword evidence="6 8" id="KW-0057">Aromatic amino acid biosynthesis</keyword>
<dbReference type="EC" id="2.5.1.54" evidence="8"/>
<proteinExistence type="inferred from homology"/>
<organism evidence="11 12">
    <name type="scientific">Actinocatenispora comari</name>
    <dbReference type="NCBI Taxonomy" id="2807577"/>
    <lineage>
        <taxon>Bacteria</taxon>
        <taxon>Bacillati</taxon>
        <taxon>Actinomycetota</taxon>
        <taxon>Actinomycetes</taxon>
        <taxon>Micromonosporales</taxon>
        <taxon>Micromonosporaceae</taxon>
        <taxon>Actinocatenispora</taxon>
    </lineage>
</organism>
<evidence type="ECO:0000256" key="3">
    <source>
        <dbReference type="ARBA" id="ARBA00007985"/>
    </source>
</evidence>
<evidence type="ECO:0000256" key="6">
    <source>
        <dbReference type="ARBA" id="ARBA00023141"/>
    </source>
</evidence>
<evidence type="ECO:0000259" key="10">
    <source>
        <dbReference type="Pfam" id="PF00793"/>
    </source>
</evidence>
<accession>A0A8J4AAE3</accession>
<dbReference type="PANTHER" id="PTHR21225">
    <property type="entry name" value="PHOSPHO-2-DEHYDRO-3-DEOXYHEPTONATE ALDOLASE DAHP SYNTHETASE"/>
    <property type="match status" value="1"/>
</dbReference>
<dbReference type="PIRSF" id="PIRSF001361">
    <property type="entry name" value="DAHP_synthase"/>
    <property type="match status" value="1"/>
</dbReference>
<feature type="domain" description="DAHP synthetase I/KDSA" evidence="10">
    <location>
        <begin position="27"/>
        <end position="324"/>
    </location>
</feature>
<dbReference type="InterPro" id="IPR006219">
    <property type="entry name" value="DAHP_synth_1"/>
</dbReference>